<evidence type="ECO:0000313" key="1">
    <source>
        <dbReference type="EMBL" id="CCA68949.1"/>
    </source>
</evidence>
<dbReference type="OMA" id="NSTNDWH"/>
<protein>
    <submittedName>
        <fullName evidence="1">Uncharacterized protein</fullName>
    </submittedName>
</protein>
<dbReference type="OrthoDB" id="3209743at2759"/>
<keyword evidence="2" id="KW-1185">Reference proteome</keyword>
<organism evidence="1 2">
    <name type="scientific">Serendipita indica (strain DSM 11827)</name>
    <name type="common">Root endophyte fungus</name>
    <name type="synonym">Piriformospora indica</name>
    <dbReference type="NCBI Taxonomy" id="1109443"/>
    <lineage>
        <taxon>Eukaryota</taxon>
        <taxon>Fungi</taxon>
        <taxon>Dikarya</taxon>
        <taxon>Basidiomycota</taxon>
        <taxon>Agaricomycotina</taxon>
        <taxon>Agaricomycetes</taxon>
        <taxon>Sebacinales</taxon>
        <taxon>Serendipitaceae</taxon>
        <taxon>Serendipita</taxon>
    </lineage>
</organism>
<dbReference type="HOGENOM" id="CLU_794805_0_0_1"/>
<evidence type="ECO:0000313" key="2">
    <source>
        <dbReference type="Proteomes" id="UP000007148"/>
    </source>
</evidence>
<dbReference type="Proteomes" id="UP000007148">
    <property type="component" value="Unassembled WGS sequence"/>
</dbReference>
<dbReference type="EMBL" id="CAFZ01000043">
    <property type="protein sequence ID" value="CCA68949.1"/>
    <property type="molecule type" value="Genomic_DNA"/>
</dbReference>
<reference evidence="1 2" key="1">
    <citation type="journal article" date="2011" name="PLoS Pathog.">
        <title>Endophytic Life Strategies Decoded by Genome and Transcriptome Analyses of the Mutualistic Root Symbiont Piriformospora indica.</title>
        <authorList>
            <person name="Zuccaro A."/>
            <person name="Lahrmann U."/>
            <person name="Guldener U."/>
            <person name="Langen G."/>
            <person name="Pfiffi S."/>
            <person name="Biedenkopf D."/>
            <person name="Wong P."/>
            <person name="Samans B."/>
            <person name="Grimm C."/>
            <person name="Basiewicz M."/>
            <person name="Murat C."/>
            <person name="Martin F."/>
            <person name="Kogel K.H."/>
        </authorList>
    </citation>
    <scope>NUCLEOTIDE SEQUENCE [LARGE SCALE GENOMIC DNA]</scope>
    <source>
        <strain evidence="1 2">DSM 11827</strain>
    </source>
</reference>
<sequence length="349" mass="38818">MQTSIDLLFDPSEDAAIHWAARTGLEHALDLRTAEQLYARALPYLKTWAWALTTKHGWTQDAVDNVGDMPLAVCIGRDELIQGDNGDISYVARLVLPANFTDLLNPEFTHDWAAMFSHLTNALAPASTTTDIFDLGRAGFPRPLQNILYLLQVLSPGLVLVRSVTTDDDQGTEWGIDLVALPPSIWVGLHIEDLEDIFGAQTAVKLYQTAEDPYCSSEDASAASSYGSQDAFDSYTTLNSDHFEDSWNEFEFPTDFARDEDALSFQSFQEPASYLPADEQSATHDTSFLAQSGQHLAEHHLISDFDGKDSNLMEYRHCDADCNYCGMCSSRFAERLTERLLMHGSLLTI</sequence>
<name>G4TCB3_SERID</name>
<gene>
    <name evidence="1" type="ORF">PIIN_02809</name>
</gene>
<comment type="caution">
    <text evidence="1">The sequence shown here is derived from an EMBL/GenBank/DDBJ whole genome shotgun (WGS) entry which is preliminary data.</text>
</comment>
<dbReference type="AlphaFoldDB" id="G4TCB3"/>
<dbReference type="eggNOG" id="ENOG502R1Z3">
    <property type="taxonomic scope" value="Eukaryota"/>
</dbReference>
<dbReference type="InParanoid" id="G4TCB3"/>
<accession>G4TCB3</accession>
<proteinExistence type="predicted"/>